<gene>
    <name evidence="6" type="ORF">RHOBADRAFT_55647</name>
</gene>
<reference evidence="6 7" key="1">
    <citation type="journal article" date="2015" name="Front. Microbiol.">
        <title>Genome sequence of the plant growth promoting endophytic yeast Rhodotorula graminis WP1.</title>
        <authorList>
            <person name="Firrincieli A."/>
            <person name="Otillar R."/>
            <person name="Salamov A."/>
            <person name="Schmutz J."/>
            <person name="Khan Z."/>
            <person name="Redman R.S."/>
            <person name="Fleck N.D."/>
            <person name="Lindquist E."/>
            <person name="Grigoriev I.V."/>
            <person name="Doty S.L."/>
        </authorList>
    </citation>
    <scope>NUCLEOTIDE SEQUENCE [LARGE SCALE GENOMIC DNA]</scope>
    <source>
        <strain evidence="6 7">WP1</strain>
    </source>
</reference>
<dbReference type="OMA" id="IIRGQVY"/>
<evidence type="ECO:0000256" key="2">
    <source>
        <dbReference type="ARBA" id="ARBA00022840"/>
    </source>
</evidence>
<keyword evidence="2 3" id="KW-0067">ATP-binding</keyword>
<dbReference type="Pfam" id="PF00069">
    <property type="entry name" value="Pkinase"/>
    <property type="match status" value="1"/>
</dbReference>
<dbReference type="PANTHER" id="PTHR24346">
    <property type="entry name" value="MAP/MICROTUBULE AFFINITY-REGULATING KINASE"/>
    <property type="match status" value="1"/>
</dbReference>
<dbReference type="Proteomes" id="UP000053890">
    <property type="component" value="Unassembled WGS sequence"/>
</dbReference>
<dbReference type="InterPro" id="IPR017441">
    <property type="entry name" value="Protein_kinase_ATP_BS"/>
</dbReference>
<keyword evidence="1 3" id="KW-0547">Nucleotide-binding</keyword>
<dbReference type="InterPro" id="IPR011009">
    <property type="entry name" value="Kinase-like_dom_sf"/>
</dbReference>
<dbReference type="AlphaFoldDB" id="A0A0P9GHW2"/>
<dbReference type="Gene3D" id="3.30.200.20">
    <property type="entry name" value="Phosphorylase Kinase, domain 1"/>
    <property type="match status" value="1"/>
</dbReference>
<dbReference type="GO" id="GO:0005524">
    <property type="term" value="F:ATP binding"/>
    <property type="evidence" value="ECO:0007669"/>
    <property type="project" value="UniProtKB-UniRule"/>
</dbReference>
<evidence type="ECO:0000259" key="5">
    <source>
        <dbReference type="PROSITE" id="PS50011"/>
    </source>
</evidence>
<feature type="domain" description="Protein kinase" evidence="5">
    <location>
        <begin position="20"/>
        <end position="347"/>
    </location>
</feature>
<evidence type="ECO:0000313" key="7">
    <source>
        <dbReference type="Proteomes" id="UP000053890"/>
    </source>
</evidence>
<accession>A0A0P9GHW2</accession>
<dbReference type="RefSeq" id="XP_018268593.1">
    <property type="nucleotide sequence ID" value="XM_018417949.1"/>
</dbReference>
<dbReference type="SMART" id="SM00220">
    <property type="entry name" value="S_TKc"/>
    <property type="match status" value="1"/>
</dbReference>
<feature type="binding site" evidence="3">
    <location>
        <position position="53"/>
    </location>
    <ligand>
        <name>ATP</name>
        <dbReference type="ChEBI" id="CHEBI:30616"/>
    </ligand>
</feature>
<name>A0A0P9GHW2_RHOGW</name>
<dbReference type="GO" id="GO:0005829">
    <property type="term" value="C:cytosol"/>
    <property type="evidence" value="ECO:0007669"/>
    <property type="project" value="TreeGrafter"/>
</dbReference>
<dbReference type="PROSITE" id="PS50011">
    <property type="entry name" value="PROTEIN_KINASE_DOM"/>
    <property type="match status" value="1"/>
</dbReference>
<evidence type="ECO:0000256" key="4">
    <source>
        <dbReference type="SAM" id="MobiDB-lite"/>
    </source>
</evidence>
<dbReference type="STRING" id="578459.A0A0P9GHW2"/>
<organism evidence="6 7">
    <name type="scientific">Rhodotorula graminis (strain WP1)</name>
    <dbReference type="NCBI Taxonomy" id="578459"/>
    <lineage>
        <taxon>Eukaryota</taxon>
        <taxon>Fungi</taxon>
        <taxon>Dikarya</taxon>
        <taxon>Basidiomycota</taxon>
        <taxon>Pucciniomycotina</taxon>
        <taxon>Microbotryomycetes</taxon>
        <taxon>Sporidiobolales</taxon>
        <taxon>Sporidiobolaceae</taxon>
        <taxon>Rhodotorula</taxon>
    </lineage>
</organism>
<evidence type="ECO:0000256" key="1">
    <source>
        <dbReference type="ARBA" id="ARBA00022741"/>
    </source>
</evidence>
<dbReference type="GeneID" id="28978397"/>
<dbReference type="GO" id="GO:0005634">
    <property type="term" value="C:nucleus"/>
    <property type="evidence" value="ECO:0007669"/>
    <property type="project" value="TreeGrafter"/>
</dbReference>
<dbReference type="GO" id="GO:0035556">
    <property type="term" value="P:intracellular signal transduction"/>
    <property type="evidence" value="ECO:0007669"/>
    <property type="project" value="TreeGrafter"/>
</dbReference>
<dbReference type="Gene3D" id="1.10.510.10">
    <property type="entry name" value="Transferase(Phosphotransferase) domain 1"/>
    <property type="match status" value="1"/>
</dbReference>
<proteinExistence type="predicted"/>
<dbReference type="GO" id="GO:0004674">
    <property type="term" value="F:protein serine/threonine kinase activity"/>
    <property type="evidence" value="ECO:0007669"/>
    <property type="project" value="TreeGrafter"/>
</dbReference>
<protein>
    <recommendedName>
        <fullName evidence="5">Protein kinase domain-containing protein</fullName>
    </recommendedName>
</protein>
<dbReference type="EMBL" id="KQ474086">
    <property type="protein sequence ID" value="KPV72544.1"/>
    <property type="molecule type" value="Genomic_DNA"/>
</dbReference>
<dbReference type="OrthoDB" id="10252171at2759"/>
<keyword evidence="7" id="KW-1185">Reference proteome</keyword>
<dbReference type="InterPro" id="IPR000719">
    <property type="entry name" value="Prot_kinase_dom"/>
</dbReference>
<evidence type="ECO:0000313" key="6">
    <source>
        <dbReference type="EMBL" id="KPV72544.1"/>
    </source>
</evidence>
<evidence type="ECO:0000256" key="3">
    <source>
        <dbReference type="PROSITE-ProRule" id="PRU10141"/>
    </source>
</evidence>
<feature type="region of interest" description="Disordered" evidence="4">
    <location>
        <begin position="130"/>
        <end position="171"/>
    </location>
</feature>
<dbReference type="PANTHER" id="PTHR24346:SF72">
    <property type="entry name" value="CAMK PROTEIN KINASE"/>
    <property type="match status" value="1"/>
</dbReference>
<dbReference type="PROSITE" id="PS00107">
    <property type="entry name" value="PROTEIN_KINASE_ATP"/>
    <property type="match status" value="1"/>
</dbReference>
<dbReference type="SUPFAM" id="SSF56112">
    <property type="entry name" value="Protein kinase-like (PK-like)"/>
    <property type="match status" value="2"/>
</dbReference>
<dbReference type="GO" id="GO:0045719">
    <property type="term" value="P:negative regulation of glycogen biosynthetic process"/>
    <property type="evidence" value="ECO:0007669"/>
    <property type="project" value="TreeGrafter"/>
</dbReference>
<sequence>MGFATPSCFASLSPYLHRHYALVDEIGVGGSGFVLKVRRRIDGEVLALKVIAKDRVPRQNLVRTGSWGFVPHGFDEHEHGGIVVPSEAYALRRLQGHRGVCGYSDLFADELFYYLVMEYHGESSQVAIHDHSALPPTPPISPSSAYAPLSRSASEQRSDAPASSMRPPPPPMVRRASSDLFDWVERQEQFSEAPARYIFHQLANTACDLASVGVLHRDWKDENITTDEKLTVKLVDFGSVVMFDPSGPPPVQNEKRFYGTFTYAAPEVFSNAPYQMLPAEVWSLGVLLHVLLTGENPHRTPEDAVAGRRIATRTVMSPLATDLLNRCLTVDVESRIKLDEIRQHPWLAGQWAI</sequence>